<dbReference type="Pfam" id="PF04072">
    <property type="entry name" value="LCM"/>
    <property type="match status" value="1"/>
</dbReference>
<evidence type="ECO:0000256" key="5">
    <source>
        <dbReference type="ARBA" id="ARBA00022691"/>
    </source>
</evidence>
<dbReference type="GO" id="GO:0032259">
    <property type="term" value="P:methylation"/>
    <property type="evidence" value="ECO:0007669"/>
    <property type="project" value="UniProtKB-KW"/>
</dbReference>
<dbReference type="Gene3D" id="3.40.50.150">
    <property type="entry name" value="Vaccinia Virus protein VP39"/>
    <property type="match status" value="1"/>
</dbReference>
<sequence>MVSTETLINDVSDTARWAAAYRAIESSRKDALICDPFADRMAGTSGYEIIQAAPKKVRSGLGVVVRTKIIDDLIQDSLAHGCTRVLNLAAGLDTRPYRLDLPAELTWIEADLPRLVAEKTQLLADETPKCRLERHQVDLSDAATLRSFLKSAVVDPAQTLVITEGLIQYLEDEQVSELASALRAANIQWWIVDVMNTTMQNGMEKSYGTMFENAPFRFASDDPIAYLEERGWTATDLESVYTHARRAGRLPLKMRLLSSLLESDPRNTGGRPWAGVLRMSPA</sequence>
<comment type="caution">
    <text evidence="7">The sequence shown here is derived from an EMBL/GenBank/DDBJ whole genome shotgun (WGS) entry which is preliminary data.</text>
</comment>
<dbReference type="InterPro" id="IPR029063">
    <property type="entry name" value="SAM-dependent_MTases_sf"/>
</dbReference>
<comment type="similarity">
    <text evidence="2 6">Belongs to the UPF0677 family.</text>
</comment>
<dbReference type="RefSeq" id="WP_387724228.1">
    <property type="nucleotide sequence ID" value="NZ_JBIAPI010000011.1"/>
</dbReference>
<gene>
    <name evidence="7" type="ORF">ACFYV7_33345</name>
</gene>
<dbReference type="EMBL" id="JBIAPI010000011">
    <property type="protein sequence ID" value="MFF3227722.1"/>
    <property type="molecule type" value="Genomic_DNA"/>
</dbReference>
<keyword evidence="3 6" id="KW-0489">Methyltransferase</keyword>
<evidence type="ECO:0000313" key="7">
    <source>
        <dbReference type="EMBL" id="MFF3227722.1"/>
    </source>
</evidence>
<keyword evidence="8" id="KW-1185">Reference proteome</keyword>
<evidence type="ECO:0000256" key="6">
    <source>
        <dbReference type="RuleBase" id="RU362030"/>
    </source>
</evidence>
<dbReference type="NCBIfam" id="TIGR00027">
    <property type="entry name" value="mthyl_TIGR00027"/>
    <property type="match status" value="1"/>
</dbReference>
<reference evidence="7 8" key="1">
    <citation type="submission" date="2024-10" db="EMBL/GenBank/DDBJ databases">
        <title>The Natural Products Discovery Center: Release of the First 8490 Sequenced Strains for Exploring Actinobacteria Biosynthetic Diversity.</title>
        <authorList>
            <person name="Kalkreuter E."/>
            <person name="Kautsar S.A."/>
            <person name="Yang D."/>
            <person name="Bader C.D."/>
            <person name="Teijaro C.N."/>
            <person name="Fluegel L."/>
            <person name="Davis C.M."/>
            <person name="Simpson J.R."/>
            <person name="Lauterbach L."/>
            <person name="Steele A.D."/>
            <person name="Gui C."/>
            <person name="Meng S."/>
            <person name="Li G."/>
            <person name="Viehrig K."/>
            <person name="Ye F."/>
            <person name="Su P."/>
            <person name="Kiefer A.F."/>
            <person name="Nichols A."/>
            <person name="Cepeda A.J."/>
            <person name="Yan W."/>
            <person name="Fan B."/>
            <person name="Jiang Y."/>
            <person name="Adhikari A."/>
            <person name="Zheng C.-J."/>
            <person name="Schuster L."/>
            <person name="Cowan T.M."/>
            <person name="Smanski M.J."/>
            <person name="Chevrette M.G."/>
            <person name="De Carvalho L.P.S."/>
            <person name="Shen B."/>
        </authorList>
    </citation>
    <scope>NUCLEOTIDE SEQUENCE [LARGE SCALE GENOMIC DNA]</scope>
    <source>
        <strain evidence="7 8">NPDC003040</strain>
    </source>
</reference>
<accession>A0ABW6R3P4</accession>
<evidence type="ECO:0000256" key="1">
    <source>
        <dbReference type="ARBA" id="ARBA00003907"/>
    </source>
</evidence>
<dbReference type="EC" id="2.1.1.-" evidence="6"/>
<dbReference type="InterPro" id="IPR011610">
    <property type="entry name" value="SAM_mthyl_Trfase_ML2640-like"/>
</dbReference>
<comment type="function">
    <text evidence="1 6">Exhibits S-adenosyl-L-methionine-dependent methyltransferase activity.</text>
</comment>
<keyword evidence="5 6" id="KW-0949">S-adenosyl-L-methionine</keyword>
<proteinExistence type="inferred from homology"/>
<dbReference type="PANTHER" id="PTHR43619:SF2">
    <property type="entry name" value="S-ADENOSYL-L-METHIONINE-DEPENDENT METHYLTRANSFERASES SUPERFAMILY PROTEIN"/>
    <property type="match status" value="1"/>
</dbReference>
<protein>
    <recommendedName>
        <fullName evidence="6">S-adenosyl-L-methionine-dependent methyltransferase</fullName>
        <ecNumber evidence="6">2.1.1.-</ecNumber>
    </recommendedName>
</protein>
<name>A0ABW6R3P4_9NOCA</name>
<dbReference type="PANTHER" id="PTHR43619">
    <property type="entry name" value="S-ADENOSYL-L-METHIONINE-DEPENDENT METHYLTRANSFERASE YKTD-RELATED"/>
    <property type="match status" value="1"/>
</dbReference>
<evidence type="ECO:0000256" key="3">
    <source>
        <dbReference type="ARBA" id="ARBA00022603"/>
    </source>
</evidence>
<evidence type="ECO:0000313" key="8">
    <source>
        <dbReference type="Proteomes" id="UP001601948"/>
    </source>
</evidence>
<evidence type="ECO:0000256" key="2">
    <source>
        <dbReference type="ARBA" id="ARBA00008138"/>
    </source>
</evidence>
<dbReference type="InterPro" id="IPR007213">
    <property type="entry name" value="Ppm1/Ppm2/Tcmp"/>
</dbReference>
<evidence type="ECO:0000256" key="4">
    <source>
        <dbReference type="ARBA" id="ARBA00022679"/>
    </source>
</evidence>
<dbReference type="SUPFAM" id="SSF53335">
    <property type="entry name" value="S-adenosyl-L-methionine-dependent methyltransferases"/>
    <property type="match status" value="1"/>
</dbReference>
<keyword evidence="4" id="KW-0808">Transferase</keyword>
<dbReference type="Proteomes" id="UP001601948">
    <property type="component" value="Unassembled WGS sequence"/>
</dbReference>
<organism evidence="7 8">
    <name type="scientific">Nocardia suismassiliense</name>
    <dbReference type="NCBI Taxonomy" id="2077092"/>
    <lineage>
        <taxon>Bacteria</taxon>
        <taxon>Bacillati</taxon>
        <taxon>Actinomycetota</taxon>
        <taxon>Actinomycetes</taxon>
        <taxon>Mycobacteriales</taxon>
        <taxon>Nocardiaceae</taxon>
        <taxon>Nocardia</taxon>
    </lineage>
</organism>
<dbReference type="GO" id="GO:0008168">
    <property type="term" value="F:methyltransferase activity"/>
    <property type="evidence" value="ECO:0007669"/>
    <property type="project" value="UniProtKB-KW"/>
</dbReference>